<sequence>MLLHRLRSEGVMFSWWDELLSSIEAGIKAGIESGLQSIADTLAPLLQVPEPAAPFQRVALFRPGIDHPISGAGLKTEGAAWRIESHWPQTVPLFEMPEAHLWLEVPSAQAGDQLLLCRALVKTAALTEGAQLFLSRAQTFGWTFSRTVSLEGDRDWHICEVPFHLKPDPQTPGFIKIGVEFMGRGVIWLRDIELLHAPAKLTPITDVMDRLL</sequence>
<dbReference type="AlphaFoldDB" id="A0A2D2Q463"/>
<keyword evidence="2" id="KW-1185">Reference proteome</keyword>
<accession>A0A2D2Q463</accession>
<name>A0A2D2Q463_PARLV</name>
<dbReference type="KEGG" id="slw:BRW62_11685"/>
<evidence type="ECO:0000313" key="2">
    <source>
        <dbReference type="Proteomes" id="UP000231057"/>
    </source>
</evidence>
<evidence type="ECO:0000313" key="1">
    <source>
        <dbReference type="EMBL" id="ATS19282.1"/>
    </source>
</evidence>
<dbReference type="Proteomes" id="UP000231057">
    <property type="component" value="Chromosome"/>
</dbReference>
<dbReference type="EMBL" id="CP018092">
    <property type="protein sequence ID" value="ATS19282.1"/>
    <property type="molecule type" value="Genomic_DNA"/>
</dbReference>
<protein>
    <submittedName>
        <fullName evidence="1">Uncharacterized protein</fullName>
    </submittedName>
</protein>
<proteinExistence type="predicted"/>
<gene>
    <name evidence="1" type="ORF">BRW62_11685</name>
</gene>
<reference evidence="2" key="2">
    <citation type="journal article" date="2022" name="Front. Microbiol.">
        <title>Comparative Genomic Analysis Revealed Distinct Molecular Components and Organization of CO2-Concentrating Mechanism in Thermophilic Cyanobacteria.</title>
        <authorList>
            <person name="Tang J."/>
            <person name="Zhou H."/>
            <person name="Yao D."/>
            <person name="Riaz S."/>
            <person name="You D."/>
            <person name="Klepacz-Smolka A."/>
            <person name="Daroch M."/>
        </authorList>
    </citation>
    <scope>NUCLEOTIDE SEQUENCE [LARGE SCALE GENOMIC DNA]</scope>
    <source>
        <strain evidence="2">PCC 6715</strain>
    </source>
</reference>
<reference evidence="1 2" key="1">
    <citation type="submission" date="2016-11" db="EMBL/GenBank/DDBJ databases">
        <title>Complete genome sequence of thermophilic cyanobacteria strain Synechococcus sp. PCC6715.</title>
        <authorList>
            <person name="Tang J."/>
            <person name="Daroch M."/>
            <person name="Liang Y."/>
            <person name="Jiang D."/>
            <person name="Shah M."/>
        </authorList>
    </citation>
    <scope>NUCLEOTIDE SEQUENCE [LARGE SCALE GENOMIC DNA]</scope>
    <source>
        <strain evidence="1 2">PCC 6715</strain>
    </source>
</reference>
<organism evidence="1 2">
    <name type="scientific">Parathermosynechococcus lividus PCC 6715</name>
    <dbReference type="NCBI Taxonomy" id="1917166"/>
    <lineage>
        <taxon>Bacteria</taxon>
        <taxon>Bacillati</taxon>
        <taxon>Cyanobacteriota</taxon>
        <taxon>Cyanophyceae</taxon>
        <taxon>Acaryochloridales</taxon>
        <taxon>Thermosynechococcaceae</taxon>
        <taxon>Parathermosynechococcus</taxon>
    </lineage>
</organism>